<evidence type="ECO:0000256" key="1">
    <source>
        <dbReference type="ARBA" id="ARBA00022737"/>
    </source>
</evidence>
<proteinExistence type="predicted"/>
<dbReference type="SMART" id="SM00248">
    <property type="entry name" value="ANK"/>
    <property type="match status" value="3"/>
</dbReference>
<protein>
    <recommendedName>
        <fullName evidence="6">Ankyrin repeat domain-containing protein</fullName>
    </recommendedName>
</protein>
<feature type="repeat" description="ANK" evidence="3">
    <location>
        <begin position="54"/>
        <end position="86"/>
    </location>
</feature>
<sequence length="190" mass="20366">MAVLTALIGAASPAAAQFSDSYNFLKAVKEKDGAKAQEILKKPGNLINTRDSDTGETALHIATRRSDLAWVGFLLQEGANRDARDREGNTPLLLAAQSRWSEGADVFVKVKAQVDAQNRLGETALQKAVQNRDGNMVKLLLDAGASADLTDNSGASARALAENDPRATQIAKLFKDIPVRKPRQMQGPSL</sequence>
<keyword evidence="5" id="KW-1185">Reference proteome</keyword>
<gene>
    <name evidence="4" type="ORF">GCM10011529_14960</name>
</gene>
<organism evidence="4 5">
    <name type="scientific">Sandarakinorhabdus glacialis</name>
    <dbReference type="NCBI Taxonomy" id="1614636"/>
    <lineage>
        <taxon>Bacteria</taxon>
        <taxon>Pseudomonadati</taxon>
        <taxon>Pseudomonadota</taxon>
        <taxon>Alphaproteobacteria</taxon>
        <taxon>Sphingomonadales</taxon>
        <taxon>Sphingosinicellaceae</taxon>
        <taxon>Sandarakinorhabdus</taxon>
    </lineage>
</organism>
<keyword evidence="1" id="KW-0677">Repeat</keyword>
<dbReference type="AlphaFoldDB" id="A0A916ZQW4"/>
<feature type="repeat" description="ANK" evidence="3">
    <location>
        <begin position="120"/>
        <end position="152"/>
    </location>
</feature>
<dbReference type="Proteomes" id="UP000635071">
    <property type="component" value="Unassembled WGS sequence"/>
</dbReference>
<dbReference type="InterPro" id="IPR002110">
    <property type="entry name" value="Ankyrin_rpt"/>
</dbReference>
<name>A0A916ZQW4_9SPHN</name>
<reference evidence="4" key="2">
    <citation type="submission" date="2020-09" db="EMBL/GenBank/DDBJ databases">
        <authorList>
            <person name="Sun Q."/>
            <person name="Zhou Y."/>
        </authorList>
    </citation>
    <scope>NUCLEOTIDE SEQUENCE</scope>
    <source>
        <strain evidence="4">CGMCC 1.15519</strain>
    </source>
</reference>
<comment type="caution">
    <text evidence="4">The sequence shown here is derived from an EMBL/GenBank/DDBJ whole genome shotgun (WGS) entry which is preliminary data.</text>
</comment>
<dbReference type="PROSITE" id="PS50297">
    <property type="entry name" value="ANK_REP_REGION"/>
    <property type="match status" value="2"/>
</dbReference>
<accession>A0A916ZQW4</accession>
<reference evidence="4" key="1">
    <citation type="journal article" date="2014" name="Int. J. Syst. Evol. Microbiol.">
        <title>Complete genome sequence of Corynebacterium casei LMG S-19264T (=DSM 44701T), isolated from a smear-ripened cheese.</title>
        <authorList>
            <consortium name="US DOE Joint Genome Institute (JGI-PGF)"/>
            <person name="Walter F."/>
            <person name="Albersmeier A."/>
            <person name="Kalinowski J."/>
            <person name="Ruckert C."/>
        </authorList>
    </citation>
    <scope>NUCLEOTIDE SEQUENCE</scope>
    <source>
        <strain evidence="4">CGMCC 1.15519</strain>
    </source>
</reference>
<dbReference type="EMBL" id="BMJM01000004">
    <property type="protein sequence ID" value="GGE09627.1"/>
    <property type="molecule type" value="Genomic_DNA"/>
</dbReference>
<dbReference type="Pfam" id="PF00023">
    <property type="entry name" value="Ank"/>
    <property type="match status" value="1"/>
</dbReference>
<dbReference type="PROSITE" id="PS50088">
    <property type="entry name" value="ANK_REPEAT"/>
    <property type="match status" value="2"/>
</dbReference>
<evidence type="ECO:0000256" key="2">
    <source>
        <dbReference type="ARBA" id="ARBA00023043"/>
    </source>
</evidence>
<evidence type="ECO:0000256" key="3">
    <source>
        <dbReference type="PROSITE-ProRule" id="PRU00023"/>
    </source>
</evidence>
<dbReference type="Gene3D" id="1.25.40.20">
    <property type="entry name" value="Ankyrin repeat-containing domain"/>
    <property type="match status" value="1"/>
</dbReference>
<evidence type="ECO:0008006" key="6">
    <source>
        <dbReference type="Google" id="ProtNLM"/>
    </source>
</evidence>
<keyword evidence="2 3" id="KW-0040">ANK repeat</keyword>
<evidence type="ECO:0000313" key="4">
    <source>
        <dbReference type="EMBL" id="GGE09627.1"/>
    </source>
</evidence>
<dbReference type="RefSeq" id="WP_188762306.1">
    <property type="nucleotide sequence ID" value="NZ_BMJM01000004.1"/>
</dbReference>
<dbReference type="InterPro" id="IPR036770">
    <property type="entry name" value="Ankyrin_rpt-contain_sf"/>
</dbReference>
<dbReference type="SUPFAM" id="SSF48403">
    <property type="entry name" value="Ankyrin repeat"/>
    <property type="match status" value="1"/>
</dbReference>
<dbReference type="PANTHER" id="PTHR24171">
    <property type="entry name" value="ANKYRIN REPEAT DOMAIN-CONTAINING PROTEIN 39-RELATED"/>
    <property type="match status" value="1"/>
</dbReference>
<dbReference type="Pfam" id="PF12796">
    <property type="entry name" value="Ank_2"/>
    <property type="match status" value="1"/>
</dbReference>
<evidence type="ECO:0000313" key="5">
    <source>
        <dbReference type="Proteomes" id="UP000635071"/>
    </source>
</evidence>